<dbReference type="Gene3D" id="3.40.50.300">
    <property type="entry name" value="P-loop containing nucleotide triphosphate hydrolases"/>
    <property type="match status" value="1"/>
</dbReference>
<name>A0A1X6XH70_9MICO</name>
<dbReference type="CDD" id="cd03224">
    <property type="entry name" value="ABC_TM1139_LivF_branched"/>
    <property type="match status" value="1"/>
</dbReference>
<dbReference type="InterPro" id="IPR027417">
    <property type="entry name" value="P-loop_NTPase"/>
</dbReference>
<dbReference type="GO" id="GO:0005524">
    <property type="term" value="F:ATP binding"/>
    <property type="evidence" value="ECO:0007669"/>
    <property type="project" value="UniProtKB-KW"/>
</dbReference>
<dbReference type="PROSITE" id="PS50893">
    <property type="entry name" value="ABC_TRANSPORTER_2"/>
    <property type="match status" value="1"/>
</dbReference>
<dbReference type="InterPro" id="IPR052156">
    <property type="entry name" value="BCAA_Transport_ATP-bd_LivF"/>
</dbReference>
<evidence type="ECO:0000256" key="4">
    <source>
        <dbReference type="ARBA" id="ARBA00022840"/>
    </source>
</evidence>
<dbReference type="GO" id="GO:0015658">
    <property type="term" value="F:branched-chain amino acid transmembrane transporter activity"/>
    <property type="evidence" value="ECO:0007669"/>
    <property type="project" value="TreeGrafter"/>
</dbReference>
<evidence type="ECO:0000256" key="5">
    <source>
        <dbReference type="ARBA" id="ARBA00022970"/>
    </source>
</evidence>
<dbReference type="GO" id="GO:0015807">
    <property type="term" value="P:L-amino acid transport"/>
    <property type="evidence" value="ECO:0007669"/>
    <property type="project" value="TreeGrafter"/>
</dbReference>
<dbReference type="SUPFAM" id="SSF52540">
    <property type="entry name" value="P-loop containing nucleoside triphosphate hydrolases"/>
    <property type="match status" value="1"/>
</dbReference>
<keyword evidence="4 7" id="KW-0067">ATP-binding</keyword>
<keyword evidence="3" id="KW-0547">Nucleotide-binding</keyword>
<feature type="domain" description="ABC transporter" evidence="6">
    <location>
        <begin position="3"/>
        <end position="236"/>
    </location>
</feature>
<dbReference type="GO" id="GO:0016887">
    <property type="term" value="F:ATP hydrolysis activity"/>
    <property type="evidence" value="ECO:0007669"/>
    <property type="project" value="InterPro"/>
</dbReference>
<sequence>MMLTVTGLSAGYDAIDVLHSVDITAEQGEITVLLGANGSGKTTMFKTISGLIRPTAGEIEFNGKPITRRPASAIVGAGIAHSPEGRHLFPKMSVEKNLVLGGYTRRKNRSRQRELLNQVFELFPILHEKRHDPSGSLSGGQQQMVAIGRALTADPRLLILDEPSMGLAPLVVKQVLEAVVEINRTGIGVLLAEQNATQALRIAHRGYVLAEGRVVLSGSADDLLHDSDVRAAYLGM</sequence>
<accession>A0A1X6XH70</accession>
<dbReference type="PANTHER" id="PTHR43820">
    <property type="entry name" value="HIGH-AFFINITY BRANCHED-CHAIN AMINO ACID TRANSPORT ATP-BINDING PROTEIN LIVF"/>
    <property type="match status" value="1"/>
</dbReference>
<reference evidence="8" key="1">
    <citation type="submission" date="2017-02" db="EMBL/GenBank/DDBJ databases">
        <authorList>
            <person name="Dridi B."/>
        </authorList>
    </citation>
    <scope>NUCLEOTIDE SEQUENCE [LARGE SCALE GENOMIC DNA]</scope>
    <source>
        <strain evidence="8">B Co 03.10</strain>
    </source>
</reference>
<dbReference type="PROSITE" id="PS00211">
    <property type="entry name" value="ABC_TRANSPORTER_1"/>
    <property type="match status" value="1"/>
</dbReference>
<evidence type="ECO:0000256" key="3">
    <source>
        <dbReference type="ARBA" id="ARBA00022741"/>
    </source>
</evidence>
<dbReference type="AlphaFoldDB" id="A0A1X6XH70"/>
<dbReference type="Pfam" id="PF00005">
    <property type="entry name" value="ABC_tran"/>
    <property type="match status" value="1"/>
</dbReference>
<evidence type="ECO:0000259" key="6">
    <source>
        <dbReference type="PROSITE" id="PS50893"/>
    </source>
</evidence>
<dbReference type="InterPro" id="IPR003439">
    <property type="entry name" value="ABC_transporter-like_ATP-bd"/>
</dbReference>
<dbReference type="Proteomes" id="UP000196581">
    <property type="component" value="Unassembled WGS sequence"/>
</dbReference>
<dbReference type="PANTHER" id="PTHR43820:SF4">
    <property type="entry name" value="HIGH-AFFINITY BRANCHED-CHAIN AMINO ACID TRANSPORT ATP-BINDING PROTEIN LIVF"/>
    <property type="match status" value="1"/>
</dbReference>
<dbReference type="SMART" id="SM00382">
    <property type="entry name" value="AAA"/>
    <property type="match status" value="1"/>
</dbReference>
<protein>
    <submittedName>
        <fullName evidence="7">Branched-chain amino acid transport ATP-binding protein LivF (TC 3.A.1.4.1)</fullName>
    </submittedName>
</protein>
<organism evidence="7 8">
    <name type="scientific">Brevibacterium yomogidense</name>
    <dbReference type="NCBI Taxonomy" id="946573"/>
    <lineage>
        <taxon>Bacteria</taxon>
        <taxon>Bacillati</taxon>
        <taxon>Actinomycetota</taxon>
        <taxon>Actinomycetes</taxon>
        <taxon>Micrococcales</taxon>
        <taxon>Brevibacteriaceae</taxon>
        <taxon>Brevibacterium</taxon>
    </lineage>
</organism>
<dbReference type="EMBL" id="FWFF01000013">
    <property type="protein sequence ID" value="SLM97887.1"/>
    <property type="molecule type" value="Genomic_DNA"/>
</dbReference>
<proteinExistence type="inferred from homology"/>
<evidence type="ECO:0000256" key="1">
    <source>
        <dbReference type="ARBA" id="ARBA00005417"/>
    </source>
</evidence>
<evidence type="ECO:0000313" key="8">
    <source>
        <dbReference type="Proteomes" id="UP000196581"/>
    </source>
</evidence>
<dbReference type="InterPro" id="IPR017871">
    <property type="entry name" value="ABC_transporter-like_CS"/>
</dbReference>
<keyword evidence="8" id="KW-1185">Reference proteome</keyword>
<evidence type="ECO:0000313" key="7">
    <source>
        <dbReference type="EMBL" id="SLM97887.1"/>
    </source>
</evidence>
<comment type="similarity">
    <text evidence="1">Belongs to the ABC transporter superfamily.</text>
</comment>
<dbReference type="InterPro" id="IPR003593">
    <property type="entry name" value="AAA+_ATPase"/>
</dbReference>
<keyword evidence="5" id="KW-0029">Amino-acid transport</keyword>
<evidence type="ECO:0000256" key="2">
    <source>
        <dbReference type="ARBA" id="ARBA00022448"/>
    </source>
</evidence>
<gene>
    <name evidence="7" type="ORF">FM105_07905</name>
</gene>
<keyword evidence="2" id="KW-0813">Transport</keyword>